<reference evidence="3 4" key="1">
    <citation type="journal article" date="2018" name="Nat. Genet.">
        <title>Extensive intraspecific gene order and gene structural variations between Mo17 and other maize genomes.</title>
        <authorList>
            <person name="Sun S."/>
            <person name="Zhou Y."/>
            <person name="Chen J."/>
            <person name="Shi J."/>
            <person name="Zhao H."/>
            <person name="Zhao H."/>
            <person name="Song W."/>
            <person name="Zhang M."/>
            <person name="Cui Y."/>
            <person name="Dong X."/>
            <person name="Liu H."/>
            <person name="Ma X."/>
            <person name="Jiao Y."/>
            <person name="Wang B."/>
            <person name="Wei X."/>
            <person name="Stein J.C."/>
            <person name="Glaubitz J.C."/>
            <person name="Lu F."/>
            <person name="Yu G."/>
            <person name="Liang C."/>
            <person name="Fengler K."/>
            <person name="Li B."/>
            <person name="Rafalski A."/>
            <person name="Schnable P.S."/>
            <person name="Ware D.H."/>
            <person name="Buckler E.S."/>
            <person name="Lai J."/>
        </authorList>
    </citation>
    <scope>NUCLEOTIDE SEQUENCE [LARGE SCALE GENOMIC DNA]</scope>
    <source>
        <strain evidence="4">cv. Missouri 17</strain>
        <tissue evidence="3">Seedling</tissue>
    </source>
</reference>
<keyword evidence="2" id="KW-0472">Membrane</keyword>
<evidence type="ECO:0000256" key="2">
    <source>
        <dbReference type="SAM" id="Phobius"/>
    </source>
</evidence>
<keyword evidence="2" id="KW-0812">Transmembrane</keyword>
<sequence>MPCLVRKNRNDILKSKKEVWIICNFVNIYSIGYSVFLILPEVLLKCCLYECFCIVQVQRIYYKEYSSVKEKLFSRNSSMANLGSKVRREVNARIASVSRMMERLETSGNSRTSDRPTTSTFEVPPATKSSNERVTESNSDAAIAGGGTTTTSSSASNFSAPCVAIADELQTMLMEMVKQDIRHQLSAKGELKELSMCLCPSSAQNTVVAKDLRVHKYVLVFELSLL</sequence>
<protein>
    <submittedName>
        <fullName evidence="3">E3 ubiquitin-protein ligase RHF2A</fullName>
    </submittedName>
</protein>
<evidence type="ECO:0000313" key="3">
    <source>
        <dbReference type="EMBL" id="PWZ30054.1"/>
    </source>
</evidence>
<dbReference type="AlphaFoldDB" id="A0A3L6FA09"/>
<proteinExistence type="predicted"/>
<keyword evidence="2" id="KW-1133">Transmembrane helix</keyword>
<dbReference type="EMBL" id="NCVQ01000004">
    <property type="protein sequence ID" value="PWZ30054.1"/>
    <property type="molecule type" value="Genomic_DNA"/>
</dbReference>
<evidence type="ECO:0000256" key="1">
    <source>
        <dbReference type="SAM" id="MobiDB-lite"/>
    </source>
</evidence>
<name>A0A3L6FA09_MAIZE</name>
<organism evidence="3 4">
    <name type="scientific">Zea mays</name>
    <name type="common">Maize</name>
    <dbReference type="NCBI Taxonomy" id="4577"/>
    <lineage>
        <taxon>Eukaryota</taxon>
        <taxon>Viridiplantae</taxon>
        <taxon>Streptophyta</taxon>
        <taxon>Embryophyta</taxon>
        <taxon>Tracheophyta</taxon>
        <taxon>Spermatophyta</taxon>
        <taxon>Magnoliopsida</taxon>
        <taxon>Liliopsida</taxon>
        <taxon>Poales</taxon>
        <taxon>Poaceae</taxon>
        <taxon>PACMAD clade</taxon>
        <taxon>Panicoideae</taxon>
        <taxon>Andropogonodae</taxon>
        <taxon>Andropogoneae</taxon>
        <taxon>Tripsacinae</taxon>
        <taxon>Zea</taxon>
    </lineage>
</organism>
<dbReference type="Proteomes" id="UP000251960">
    <property type="component" value="Chromosome 3"/>
</dbReference>
<accession>A0A3L6FA09</accession>
<evidence type="ECO:0000313" key="4">
    <source>
        <dbReference type="Proteomes" id="UP000251960"/>
    </source>
</evidence>
<gene>
    <name evidence="3" type="primary">RHF2A_5</name>
    <name evidence="3" type="ORF">Zm00014a_031557</name>
</gene>
<feature type="compositionally biased region" description="Polar residues" evidence="1">
    <location>
        <begin position="106"/>
        <end position="121"/>
    </location>
</feature>
<feature type="region of interest" description="Disordered" evidence="1">
    <location>
        <begin position="103"/>
        <end position="156"/>
    </location>
</feature>
<comment type="caution">
    <text evidence="3">The sequence shown here is derived from an EMBL/GenBank/DDBJ whole genome shotgun (WGS) entry which is preliminary data.</text>
</comment>
<feature type="transmembrane region" description="Helical" evidence="2">
    <location>
        <begin position="21"/>
        <end position="39"/>
    </location>
</feature>